<name>G0AGK0_COLFT</name>
<keyword evidence="2" id="KW-1185">Reference proteome</keyword>
<dbReference type="AlphaFoldDB" id="G0AGK0"/>
<organism evidence="1 2">
    <name type="scientific">Collimonas fungivorans (strain Ter331)</name>
    <dbReference type="NCBI Taxonomy" id="1005048"/>
    <lineage>
        <taxon>Bacteria</taxon>
        <taxon>Pseudomonadati</taxon>
        <taxon>Pseudomonadota</taxon>
        <taxon>Betaproteobacteria</taxon>
        <taxon>Burkholderiales</taxon>
        <taxon>Oxalobacteraceae</taxon>
        <taxon>Collimonas</taxon>
    </lineage>
</organism>
<reference evidence="2" key="6">
    <citation type="submission" date="2011-05" db="EMBL/GenBank/DDBJ databases">
        <title>Complete sequence of Collimonas fungivorans Ter331.</title>
        <authorList>
            <person name="Leveau J.H."/>
        </authorList>
    </citation>
    <scope>NUCLEOTIDE SEQUENCE [LARGE SCALE GENOMIC DNA]</scope>
    <source>
        <strain evidence="2">Ter331</strain>
    </source>
</reference>
<dbReference type="eggNOG" id="COG1820">
    <property type="taxonomic scope" value="Bacteria"/>
</dbReference>
<reference evidence="1 2" key="5">
    <citation type="journal article" date="2011" name="ISME J.">
        <title>Dual transcriptional profiling of a bacterial/fungal confrontation: Collimonas fungivorans versus Aspergillus niger.</title>
        <authorList>
            <person name="Mela F."/>
            <person name="Fritsche K."/>
            <person name="de Boer W."/>
            <person name="van Veen J.A."/>
            <person name="de Graaff L.H."/>
            <person name="van den Berg M."/>
            <person name="Leveau J.H."/>
        </authorList>
    </citation>
    <scope>NUCLEOTIDE SEQUENCE [LARGE SCALE GENOMIC DNA]</scope>
    <source>
        <strain evidence="1 2">Ter331</strain>
    </source>
</reference>
<dbReference type="InterPro" id="IPR032466">
    <property type="entry name" value="Metal_Hydrolase"/>
</dbReference>
<dbReference type="EMBL" id="CP002745">
    <property type="protein sequence ID" value="AEK61613.1"/>
    <property type="molecule type" value="Genomic_DNA"/>
</dbReference>
<sequence>MDRLIENRLYAPLIADDHHLQANMLKTMFRAKDIEHSILVSDSIALGPGTWRI</sequence>
<dbReference type="Gene3D" id="3.20.20.140">
    <property type="entry name" value="Metal-dependent hydrolases"/>
    <property type="match status" value="1"/>
</dbReference>
<gene>
    <name evidence="1" type="ordered locus">CFU_1781</name>
</gene>
<dbReference type="KEGG" id="cfu:CFU_1781"/>
<evidence type="ECO:0000313" key="2">
    <source>
        <dbReference type="Proteomes" id="UP000008392"/>
    </source>
</evidence>
<reference evidence="1 2" key="2">
    <citation type="journal article" date="2006" name="J. Microbiol. Methods">
        <title>Genomic flank-sequencing of plasposon insertion sites for rapid identification of functional genes.</title>
        <authorList>
            <person name="Leveau J.H."/>
            <person name="Gerards S."/>
            <person name="Fritsche K."/>
            <person name="Zondag G."/>
            <person name="van Veen J.A."/>
        </authorList>
    </citation>
    <scope>NUCLEOTIDE SEQUENCE [LARGE SCALE GENOMIC DNA]</scope>
    <source>
        <strain evidence="1 2">Ter331</strain>
    </source>
</reference>
<protein>
    <submittedName>
        <fullName evidence="1">Uncharacterized protein</fullName>
    </submittedName>
</protein>
<evidence type="ECO:0000313" key="1">
    <source>
        <dbReference type="EMBL" id="AEK61613.1"/>
    </source>
</evidence>
<reference evidence="1 2" key="1">
    <citation type="journal article" date="2004" name="Environ. Microbiol.">
        <title>Phylogeny-function analysis of (meta)genomic libraries: screening for expression of ribosomal RNA genes by large-insert library fluorescent in situ hybridization (LIL-FISH).</title>
        <authorList>
            <person name="Leveau J.H."/>
            <person name="Gerards S."/>
            <person name="de Boer W."/>
            <person name="van Veen J.A."/>
        </authorList>
    </citation>
    <scope>NUCLEOTIDE SEQUENCE [LARGE SCALE GENOMIC DNA]</scope>
    <source>
        <strain evidence="1 2">Ter331</strain>
    </source>
</reference>
<reference evidence="1 2" key="4">
    <citation type="journal article" date="2010" name="Environ. Microbiol.">
        <title>The bacterial genus Collimonas: mycophagy, weathering and other adaptive solutions to life in oligotrophic soil environments.</title>
        <authorList>
            <person name="Leveau J.H."/>
            <person name="Uroz S."/>
            <person name="de Boer W."/>
        </authorList>
    </citation>
    <scope>NUCLEOTIDE SEQUENCE [LARGE SCALE GENOMIC DNA]</scope>
    <source>
        <strain evidence="1 2">Ter331</strain>
    </source>
</reference>
<proteinExistence type="predicted"/>
<accession>G0AGK0</accession>
<dbReference type="SUPFAM" id="SSF51556">
    <property type="entry name" value="Metallo-dependent hydrolases"/>
    <property type="match status" value="1"/>
</dbReference>
<reference evidence="1 2" key="3">
    <citation type="journal article" date="2008" name="FEMS Microbiol. Ecol.">
        <title>Identification and characterization of genes underlying chitinolysis in Collimonas fungivorans Ter331.</title>
        <authorList>
            <person name="Fritsche K."/>
            <person name="de Boer W."/>
            <person name="Gerards S."/>
            <person name="van den Berg M."/>
            <person name="van Veen J.A."/>
            <person name="Leveau J.H."/>
        </authorList>
    </citation>
    <scope>NUCLEOTIDE SEQUENCE [LARGE SCALE GENOMIC DNA]</scope>
    <source>
        <strain evidence="1 2">Ter331</strain>
    </source>
</reference>
<dbReference type="HOGENOM" id="CLU_3060469_0_0_4"/>
<dbReference type="Proteomes" id="UP000008392">
    <property type="component" value="Chromosome"/>
</dbReference>